<reference evidence="2" key="1">
    <citation type="journal article" date="2021" name="PeerJ">
        <title>Extensive microbial diversity within the chicken gut microbiome revealed by metagenomics and culture.</title>
        <authorList>
            <person name="Gilroy R."/>
            <person name="Ravi A."/>
            <person name="Getino M."/>
            <person name="Pursley I."/>
            <person name="Horton D.L."/>
            <person name="Alikhan N.F."/>
            <person name="Baker D."/>
            <person name="Gharbi K."/>
            <person name="Hall N."/>
            <person name="Watson M."/>
            <person name="Adriaenssens E.M."/>
            <person name="Foster-Nyarko E."/>
            <person name="Jarju S."/>
            <person name="Secka A."/>
            <person name="Antonio M."/>
            <person name="Oren A."/>
            <person name="Chaudhuri R.R."/>
            <person name="La Ragione R."/>
            <person name="Hildebrand F."/>
            <person name="Pallen M.J."/>
        </authorList>
    </citation>
    <scope>NUCLEOTIDE SEQUENCE</scope>
    <source>
        <strain evidence="2">CHK195-6426</strain>
    </source>
</reference>
<evidence type="ECO:0000313" key="2">
    <source>
        <dbReference type="EMBL" id="HIW82461.1"/>
    </source>
</evidence>
<protein>
    <submittedName>
        <fullName evidence="2">YfhO family protein</fullName>
    </submittedName>
</protein>
<gene>
    <name evidence="2" type="ORF">H9742_13245</name>
</gene>
<reference evidence="2" key="2">
    <citation type="submission" date="2021-04" db="EMBL/GenBank/DDBJ databases">
        <authorList>
            <person name="Gilroy R."/>
        </authorList>
    </citation>
    <scope>NUCLEOTIDE SEQUENCE</scope>
    <source>
        <strain evidence="2">CHK195-6426</strain>
    </source>
</reference>
<name>A0A9D1R676_9FIRM</name>
<dbReference type="AlphaFoldDB" id="A0A9D1R676"/>
<sequence>MLRKSEFLKNKKCRILLCIELFLLFAGIIMLFGKTGIVAGTEETDRLLAEGISLSPGVYTARIYYDTQEDIQGGFGVRVEEENLSALKSNPVTLYAGAGMAQCQFYLLDSVAHLCVYVENNGQTLEVKGVEIENGGQAVFMWVITVLFFSLLVNAGAVLLLLHRKSPFPARQQLIFWGISATVVVSSIPLMVDYLFFGADLIFHLGRIEALAQALLSGMPFSRIEPMWLAGHGYANSIFYCDTFLLFPAILRMAGFPLTISYQCYVTAVNLATALIAYTAFKRCFQSAEIGLLGCMLYTLSPYRLYNIYNRASVGEYTAMIFLPLLAWGFYRIFSADTKEKSYKRSWLIPTLGFSGIIQSHALTCEMAGGFAILLCLLMWKKVFRRQTFLVLLKMAAATALLNAWFLVPFVDLMTADSYYFGNNANVLIQSRGITLAHPFYTLQAGGSSSRFAENGMLDAEPITMGAALLAGTLLWLWLRFRKGFWEDRDKTRKKTADTAFLLGCIALYMSTSYFPWDKLSSAGSIAAALTGSLQFPTRLMVIVTLCMVFVSCAAWFWLLEGKGKFRPSTAKGILAGLGAVCVLFSMYQVDDILNTRASILRLDSAQNMGHSPILGAEYLPLDAQAEHMTYHEPVLSQGTEMSFYEKRNLQVNAYVETDGAGEHYVEFPLLYYKGYHGVNTDTGESLQVVKGDNADVRVLLPDHFSGNIQCSYTGMWYWHLAEAASAAAVLGIAVFVIRGRKVR</sequence>
<evidence type="ECO:0000313" key="3">
    <source>
        <dbReference type="Proteomes" id="UP000824265"/>
    </source>
</evidence>
<feature type="transmembrane region" description="Helical" evidence="1">
    <location>
        <begin position="354"/>
        <end position="377"/>
    </location>
</feature>
<proteinExistence type="predicted"/>
<organism evidence="2 3">
    <name type="scientific">Candidatus Acetatifactor stercoripullorum</name>
    <dbReference type="NCBI Taxonomy" id="2838414"/>
    <lineage>
        <taxon>Bacteria</taxon>
        <taxon>Bacillati</taxon>
        <taxon>Bacillota</taxon>
        <taxon>Clostridia</taxon>
        <taxon>Lachnospirales</taxon>
        <taxon>Lachnospiraceae</taxon>
        <taxon>Acetatifactor</taxon>
    </lineage>
</organism>
<feature type="transmembrane region" description="Helical" evidence="1">
    <location>
        <begin position="537"/>
        <end position="559"/>
    </location>
</feature>
<feature type="transmembrane region" description="Helical" evidence="1">
    <location>
        <begin position="717"/>
        <end position="738"/>
    </location>
</feature>
<keyword evidence="1" id="KW-1133">Transmembrane helix</keyword>
<feature type="transmembrane region" description="Helical" evidence="1">
    <location>
        <begin position="317"/>
        <end position="334"/>
    </location>
</feature>
<feature type="transmembrane region" description="Helical" evidence="1">
    <location>
        <begin position="227"/>
        <end position="250"/>
    </location>
</feature>
<feature type="transmembrane region" description="Helical" evidence="1">
    <location>
        <begin position="262"/>
        <end position="281"/>
    </location>
</feature>
<feature type="transmembrane region" description="Helical" evidence="1">
    <location>
        <begin position="12"/>
        <end position="32"/>
    </location>
</feature>
<feature type="transmembrane region" description="Helical" evidence="1">
    <location>
        <begin position="174"/>
        <end position="197"/>
    </location>
</feature>
<feature type="transmembrane region" description="Helical" evidence="1">
    <location>
        <begin position="389"/>
        <end position="408"/>
    </location>
</feature>
<feature type="transmembrane region" description="Helical" evidence="1">
    <location>
        <begin position="500"/>
        <end position="517"/>
    </location>
</feature>
<feature type="transmembrane region" description="Helical" evidence="1">
    <location>
        <begin position="139"/>
        <end position="162"/>
    </location>
</feature>
<feature type="transmembrane region" description="Helical" evidence="1">
    <location>
        <begin position="287"/>
        <end position="305"/>
    </location>
</feature>
<accession>A0A9D1R676</accession>
<dbReference type="EMBL" id="DXGH01000072">
    <property type="protein sequence ID" value="HIW82461.1"/>
    <property type="molecule type" value="Genomic_DNA"/>
</dbReference>
<dbReference type="Proteomes" id="UP000824265">
    <property type="component" value="Unassembled WGS sequence"/>
</dbReference>
<evidence type="ECO:0000256" key="1">
    <source>
        <dbReference type="SAM" id="Phobius"/>
    </source>
</evidence>
<keyword evidence="1" id="KW-0472">Membrane</keyword>
<keyword evidence="1" id="KW-0812">Transmembrane</keyword>
<feature type="transmembrane region" description="Helical" evidence="1">
    <location>
        <begin position="571"/>
        <end position="590"/>
    </location>
</feature>
<comment type="caution">
    <text evidence="2">The sequence shown here is derived from an EMBL/GenBank/DDBJ whole genome shotgun (WGS) entry which is preliminary data.</text>
</comment>
<feature type="transmembrane region" description="Helical" evidence="1">
    <location>
        <begin position="462"/>
        <end position="479"/>
    </location>
</feature>